<accession>A0A0D0DGI0</accession>
<dbReference type="InParanoid" id="A0A0D0DGI0"/>
<keyword evidence="3" id="KW-1185">Reference proteome</keyword>
<feature type="compositionally biased region" description="Polar residues" evidence="1">
    <location>
        <begin position="60"/>
        <end position="69"/>
    </location>
</feature>
<evidence type="ECO:0000313" key="3">
    <source>
        <dbReference type="Proteomes" id="UP000054538"/>
    </source>
</evidence>
<evidence type="ECO:0000256" key="1">
    <source>
        <dbReference type="SAM" id="MobiDB-lite"/>
    </source>
</evidence>
<protein>
    <submittedName>
        <fullName evidence="2">Uncharacterized protein</fullName>
    </submittedName>
</protein>
<evidence type="ECO:0000313" key="2">
    <source>
        <dbReference type="EMBL" id="KIK97047.1"/>
    </source>
</evidence>
<gene>
    <name evidence="2" type="ORF">PAXRUDRAFT_258810</name>
</gene>
<dbReference type="Proteomes" id="UP000054538">
    <property type="component" value="Unassembled WGS sequence"/>
</dbReference>
<dbReference type="EMBL" id="KN824955">
    <property type="protein sequence ID" value="KIK97047.1"/>
    <property type="molecule type" value="Genomic_DNA"/>
</dbReference>
<dbReference type="HOGENOM" id="CLU_2528125_0_0_1"/>
<proteinExistence type="predicted"/>
<dbReference type="AlphaFoldDB" id="A0A0D0DGI0"/>
<reference evidence="2 3" key="1">
    <citation type="submission" date="2014-04" db="EMBL/GenBank/DDBJ databases">
        <authorList>
            <consortium name="DOE Joint Genome Institute"/>
            <person name="Kuo A."/>
            <person name="Kohler A."/>
            <person name="Jargeat P."/>
            <person name="Nagy L.G."/>
            <person name="Floudas D."/>
            <person name="Copeland A."/>
            <person name="Barry K.W."/>
            <person name="Cichocki N."/>
            <person name="Veneault-Fourrey C."/>
            <person name="LaButti K."/>
            <person name="Lindquist E.A."/>
            <person name="Lipzen A."/>
            <person name="Lundell T."/>
            <person name="Morin E."/>
            <person name="Murat C."/>
            <person name="Sun H."/>
            <person name="Tunlid A."/>
            <person name="Henrissat B."/>
            <person name="Grigoriev I.V."/>
            <person name="Hibbett D.S."/>
            <person name="Martin F."/>
            <person name="Nordberg H.P."/>
            <person name="Cantor M.N."/>
            <person name="Hua S.X."/>
        </authorList>
    </citation>
    <scope>NUCLEOTIDE SEQUENCE [LARGE SCALE GENOMIC DNA]</scope>
    <source>
        <strain evidence="2 3">Ve08.2h10</strain>
    </source>
</reference>
<reference evidence="3" key="2">
    <citation type="submission" date="2015-01" db="EMBL/GenBank/DDBJ databases">
        <title>Evolutionary Origins and Diversification of the Mycorrhizal Mutualists.</title>
        <authorList>
            <consortium name="DOE Joint Genome Institute"/>
            <consortium name="Mycorrhizal Genomics Consortium"/>
            <person name="Kohler A."/>
            <person name="Kuo A."/>
            <person name="Nagy L.G."/>
            <person name="Floudas D."/>
            <person name="Copeland A."/>
            <person name="Barry K.W."/>
            <person name="Cichocki N."/>
            <person name="Veneault-Fourrey C."/>
            <person name="LaButti K."/>
            <person name="Lindquist E.A."/>
            <person name="Lipzen A."/>
            <person name="Lundell T."/>
            <person name="Morin E."/>
            <person name="Murat C."/>
            <person name="Riley R."/>
            <person name="Ohm R."/>
            <person name="Sun H."/>
            <person name="Tunlid A."/>
            <person name="Henrissat B."/>
            <person name="Grigoriev I.V."/>
            <person name="Hibbett D.S."/>
            <person name="Martin F."/>
        </authorList>
    </citation>
    <scope>NUCLEOTIDE SEQUENCE [LARGE SCALE GENOMIC DNA]</scope>
    <source>
        <strain evidence="3">Ve08.2h10</strain>
    </source>
</reference>
<feature type="region of interest" description="Disordered" evidence="1">
    <location>
        <begin position="53"/>
        <end position="74"/>
    </location>
</feature>
<name>A0A0D0DGI0_9AGAM</name>
<organism evidence="2 3">
    <name type="scientific">Paxillus rubicundulus Ve08.2h10</name>
    <dbReference type="NCBI Taxonomy" id="930991"/>
    <lineage>
        <taxon>Eukaryota</taxon>
        <taxon>Fungi</taxon>
        <taxon>Dikarya</taxon>
        <taxon>Basidiomycota</taxon>
        <taxon>Agaricomycotina</taxon>
        <taxon>Agaricomycetes</taxon>
        <taxon>Agaricomycetidae</taxon>
        <taxon>Boletales</taxon>
        <taxon>Paxilineae</taxon>
        <taxon>Paxillaceae</taxon>
        <taxon>Paxillus</taxon>
    </lineage>
</organism>
<sequence length="84" mass="9715">MLMFLSETRRRHRGLRYEHVAKRLGGTLQHERNSGWRKLVGVCIRCTVLTTHASKKDPRTQSQNRSTGPTIHPQVFPSPTIYEC</sequence>